<feature type="region of interest" description="Disordered" evidence="1">
    <location>
        <begin position="233"/>
        <end position="259"/>
    </location>
</feature>
<feature type="compositionally biased region" description="Basic and acidic residues" evidence="1">
    <location>
        <begin position="169"/>
        <end position="188"/>
    </location>
</feature>
<reference evidence="2" key="1">
    <citation type="submission" date="2021-01" db="EMBL/GenBank/DDBJ databases">
        <authorList>
            <person name="Corre E."/>
            <person name="Pelletier E."/>
            <person name="Niang G."/>
            <person name="Scheremetjew M."/>
            <person name="Finn R."/>
            <person name="Kale V."/>
            <person name="Holt S."/>
            <person name="Cochrane G."/>
            <person name="Meng A."/>
            <person name="Brown T."/>
            <person name="Cohen L."/>
        </authorList>
    </citation>
    <scope>NUCLEOTIDE SEQUENCE</scope>
    <source>
        <strain evidence="2">MM31A-1</strain>
    </source>
</reference>
<feature type="compositionally biased region" description="Basic and acidic residues" evidence="1">
    <location>
        <begin position="242"/>
        <end position="259"/>
    </location>
</feature>
<feature type="region of interest" description="Disordered" evidence="1">
    <location>
        <begin position="32"/>
        <end position="137"/>
    </location>
</feature>
<evidence type="ECO:0000256" key="1">
    <source>
        <dbReference type="SAM" id="MobiDB-lite"/>
    </source>
</evidence>
<name>A0A7S3PXV3_9STRA</name>
<feature type="region of interest" description="Disordered" evidence="1">
    <location>
        <begin position="163"/>
        <end position="197"/>
    </location>
</feature>
<dbReference type="AlphaFoldDB" id="A0A7S3PXV3"/>
<organism evidence="2">
    <name type="scientific">Chaetoceros debilis</name>
    <dbReference type="NCBI Taxonomy" id="122233"/>
    <lineage>
        <taxon>Eukaryota</taxon>
        <taxon>Sar</taxon>
        <taxon>Stramenopiles</taxon>
        <taxon>Ochrophyta</taxon>
        <taxon>Bacillariophyta</taxon>
        <taxon>Coscinodiscophyceae</taxon>
        <taxon>Chaetocerotophycidae</taxon>
        <taxon>Chaetocerotales</taxon>
        <taxon>Chaetocerotaceae</taxon>
        <taxon>Chaetoceros</taxon>
    </lineage>
</organism>
<proteinExistence type="predicted"/>
<gene>
    <name evidence="2" type="ORF">CDEB00056_LOCUS3918</name>
</gene>
<sequence length="366" mass="41488">MNIYQSSPQRACTFMHKHTHRTEEIEMQSMYSRGGGASYGHPYRSSLGSAKGREYSRSPSRGNETYSPVRHQHPTPSYEFRSSSAPKNYLRSTPSSNYQRSERTSVGKPMYSGRPSPQATSFTRLPPKSNGVFRTRERSPLFTNRDCYGQRSVVDAIPYSAARKNNSGTDRRYSSSCERTSEFTDSPRHHNSLSTSDYGRRCAISNVPSYIGDNKHDQRDDGNSYRIDRDAALGYTTVNAGQERERQEPSHDRNYRDDRSCRNDVSQFCVHRETDLSLNYSVSNLGRERADGRRELPNDTGRARDVHSSRGRGYSYSHQSDTSFERNDGSNITINVHTLPGQFNSLPSHLQAPEILQHAGISLAEM</sequence>
<feature type="region of interest" description="Disordered" evidence="1">
    <location>
        <begin position="289"/>
        <end position="327"/>
    </location>
</feature>
<evidence type="ECO:0000313" key="2">
    <source>
        <dbReference type="EMBL" id="CAE0459077.1"/>
    </source>
</evidence>
<feature type="compositionally biased region" description="Polar residues" evidence="1">
    <location>
        <begin position="80"/>
        <end position="99"/>
    </location>
</feature>
<dbReference type="EMBL" id="HBIO01005524">
    <property type="protein sequence ID" value="CAE0459077.1"/>
    <property type="molecule type" value="Transcribed_RNA"/>
</dbReference>
<feature type="compositionally biased region" description="Basic and acidic residues" evidence="1">
    <location>
        <begin position="289"/>
        <end position="308"/>
    </location>
</feature>
<feature type="compositionally biased region" description="Polar residues" evidence="1">
    <location>
        <begin position="57"/>
        <end position="66"/>
    </location>
</feature>
<accession>A0A7S3PXV3</accession>
<protein>
    <submittedName>
        <fullName evidence="2">Uncharacterized protein</fullName>
    </submittedName>
</protein>